<accession>A0A2P4YS88</accession>
<dbReference type="Pfam" id="PF26605">
    <property type="entry name" value="WLGC"/>
    <property type="match status" value="1"/>
</dbReference>
<name>A0A2P4YS88_9STRA</name>
<evidence type="ECO:0000313" key="2">
    <source>
        <dbReference type="EMBL" id="POM80657.1"/>
    </source>
</evidence>
<dbReference type="InterPro" id="IPR058256">
    <property type="entry name" value="WLGC"/>
</dbReference>
<feature type="domain" description="WLGC" evidence="1">
    <location>
        <begin position="196"/>
        <end position="260"/>
    </location>
</feature>
<keyword evidence="3" id="KW-1185">Reference proteome</keyword>
<dbReference type="Gene3D" id="3.80.10.10">
    <property type="entry name" value="Ribonuclease Inhibitor"/>
    <property type="match status" value="1"/>
</dbReference>
<evidence type="ECO:0000259" key="1">
    <source>
        <dbReference type="Pfam" id="PF26605"/>
    </source>
</evidence>
<dbReference type="AlphaFoldDB" id="A0A2P4YS88"/>
<dbReference type="InterPro" id="IPR032675">
    <property type="entry name" value="LRR_dom_sf"/>
</dbReference>
<dbReference type="EMBL" id="NCKW01000345">
    <property type="protein sequence ID" value="POM80657.1"/>
    <property type="molecule type" value="Genomic_DNA"/>
</dbReference>
<comment type="caution">
    <text evidence="2">The sequence shown here is derived from an EMBL/GenBank/DDBJ whole genome shotgun (WGS) entry which is preliminary data.</text>
</comment>
<organism evidence="2 3">
    <name type="scientific">Phytophthora palmivora</name>
    <dbReference type="NCBI Taxonomy" id="4796"/>
    <lineage>
        <taxon>Eukaryota</taxon>
        <taxon>Sar</taxon>
        <taxon>Stramenopiles</taxon>
        <taxon>Oomycota</taxon>
        <taxon>Peronosporomycetes</taxon>
        <taxon>Peronosporales</taxon>
        <taxon>Peronosporaceae</taxon>
        <taxon>Phytophthora</taxon>
    </lineage>
</organism>
<gene>
    <name evidence="2" type="ORF">PHPALM_1477</name>
</gene>
<proteinExistence type="predicted"/>
<sequence>MVYTKTLRLPEWMSEFSQLEYFHFEGDYTSKRLQIVPAGIFDHMPHLTFIHFGGIPDVEELPSLSSLGMLRYLTLAILNSLKEIPSFDGLTKLTALNIVEATRATTLPALTPLVSLKSLGLRYRTGVCCNGYVTGICDTTSFQCVPKANEKYPMTCTTDRISEEDKAILKLYDETEICPNSFAYDLESAAPTKYTSDDLCGSVLYKECHLNGIQGICYNTRMMVISCVTQSAYIEMRQLQIERRVGDPCNVTVEAWLGCK</sequence>
<reference evidence="2 3" key="1">
    <citation type="journal article" date="2017" name="Genome Biol. Evol.">
        <title>Phytophthora megakarya and P. palmivora, closely related causal agents of cacao black pod rot, underwent increases in genome sizes and gene numbers by different mechanisms.</title>
        <authorList>
            <person name="Ali S.S."/>
            <person name="Shao J."/>
            <person name="Lary D.J."/>
            <person name="Kronmiller B."/>
            <person name="Shen D."/>
            <person name="Strem M.D."/>
            <person name="Amoako-Attah I."/>
            <person name="Akrofi A.Y."/>
            <person name="Begoude B.A."/>
            <person name="Ten Hoopen G.M."/>
            <person name="Coulibaly K."/>
            <person name="Kebe B.I."/>
            <person name="Melnick R.L."/>
            <person name="Guiltinan M.J."/>
            <person name="Tyler B.M."/>
            <person name="Meinhardt L.W."/>
            <person name="Bailey B.A."/>
        </authorList>
    </citation>
    <scope>NUCLEOTIDE SEQUENCE [LARGE SCALE GENOMIC DNA]</scope>
    <source>
        <strain evidence="3">sbr112.9</strain>
    </source>
</reference>
<dbReference type="SUPFAM" id="SSF52058">
    <property type="entry name" value="L domain-like"/>
    <property type="match status" value="1"/>
</dbReference>
<protein>
    <recommendedName>
        <fullName evidence="1">WLGC domain-containing protein</fullName>
    </recommendedName>
</protein>
<evidence type="ECO:0000313" key="3">
    <source>
        <dbReference type="Proteomes" id="UP000237271"/>
    </source>
</evidence>
<dbReference type="OrthoDB" id="113602at2759"/>
<dbReference type="Proteomes" id="UP000237271">
    <property type="component" value="Unassembled WGS sequence"/>
</dbReference>